<evidence type="ECO:0000256" key="6">
    <source>
        <dbReference type="ARBA" id="ARBA00023134"/>
    </source>
</evidence>
<keyword evidence="1 8" id="KW-0963">Cytoplasm</keyword>
<gene>
    <name evidence="8" type="primary">mobA</name>
    <name evidence="10" type="ORF">D5R97_00675</name>
</gene>
<comment type="domain">
    <text evidence="8">The N-terminal domain determines nucleotide recognition and specific binding, while the C-terminal domain determines the specific binding to the target protein.</text>
</comment>
<keyword evidence="2 8" id="KW-0808">Transferase</keyword>
<dbReference type="Gene3D" id="3.90.550.10">
    <property type="entry name" value="Spore Coat Polysaccharide Biosynthesis Protein SpsA, Chain A"/>
    <property type="match status" value="1"/>
</dbReference>
<keyword evidence="7 8" id="KW-0501">Molybdenum cofactor biosynthesis</keyword>
<dbReference type="GO" id="GO:0005525">
    <property type="term" value="F:GTP binding"/>
    <property type="evidence" value="ECO:0007669"/>
    <property type="project" value="UniProtKB-UniRule"/>
</dbReference>
<evidence type="ECO:0000259" key="9">
    <source>
        <dbReference type="Pfam" id="PF12804"/>
    </source>
</evidence>
<comment type="function">
    <text evidence="8">Transfers a GMP moiety from GTP to Mo-molybdopterin (Mo-MPT) cofactor (Moco or molybdenum cofactor) to form Mo-molybdopterin guanine dinucleotide (Mo-MGD) cofactor.</text>
</comment>
<evidence type="ECO:0000256" key="7">
    <source>
        <dbReference type="ARBA" id="ARBA00023150"/>
    </source>
</evidence>
<evidence type="ECO:0000313" key="11">
    <source>
        <dbReference type="Proteomes" id="UP000285138"/>
    </source>
</evidence>
<dbReference type="InterPro" id="IPR029044">
    <property type="entry name" value="Nucleotide-diphossugar_trans"/>
</dbReference>
<comment type="cofactor">
    <cofactor evidence="8">
        <name>Mg(2+)</name>
        <dbReference type="ChEBI" id="CHEBI:18420"/>
    </cofactor>
</comment>
<dbReference type="GO" id="GO:0006777">
    <property type="term" value="P:Mo-molybdopterin cofactor biosynthetic process"/>
    <property type="evidence" value="ECO:0007669"/>
    <property type="project" value="UniProtKB-KW"/>
</dbReference>
<comment type="subcellular location">
    <subcellularLocation>
        <location evidence="8">Cytoplasm</location>
    </subcellularLocation>
</comment>
<proteinExistence type="inferred from homology"/>
<keyword evidence="10" id="KW-0548">Nucleotidyltransferase</keyword>
<dbReference type="AlphaFoldDB" id="A0A424YIS3"/>
<name>A0A424YIS3_9FIRM</name>
<keyword evidence="6 8" id="KW-0342">GTP-binding</keyword>
<feature type="binding site" evidence="8">
    <location>
        <position position="102"/>
    </location>
    <ligand>
        <name>GTP</name>
        <dbReference type="ChEBI" id="CHEBI:37565"/>
    </ligand>
</feature>
<evidence type="ECO:0000256" key="1">
    <source>
        <dbReference type="ARBA" id="ARBA00022490"/>
    </source>
</evidence>
<comment type="catalytic activity">
    <reaction evidence="8">
        <text>Mo-molybdopterin + GTP + H(+) = Mo-molybdopterin guanine dinucleotide + diphosphate</text>
        <dbReference type="Rhea" id="RHEA:34243"/>
        <dbReference type="ChEBI" id="CHEBI:15378"/>
        <dbReference type="ChEBI" id="CHEBI:33019"/>
        <dbReference type="ChEBI" id="CHEBI:37565"/>
        <dbReference type="ChEBI" id="CHEBI:71302"/>
        <dbReference type="ChEBI" id="CHEBI:71310"/>
        <dbReference type="EC" id="2.7.7.77"/>
    </reaction>
</comment>
<feature type="binding site" evidence="8">
    <location>
        <position position="26"/>
    </location>
    <ligand>
        <name>GTP</name>
        <dbReference type="ChEBI" id="CHEBI:37565"/>
    </ligand>
</feature>
<dbReference type="EMBL" id="QZAA01000028">
    <property type="protein sequence ID" value="RQD78290.1"/>
    <property type="molecule type" value="Genomic_DNA"/>
</dbReference>
<dbReference type="PANTHER" id="PTHR19136:SF81">
    <property type="entry name" value="MOLYBDENUM COFACTOR GUANYLYLTRANSFERASE"/>
    <property type="match status" value="1"/>
</dbReference>
<dbReference type="GO" id="GO:0061603">
    <property type="term" value="F:molybdenum cofactor guanylyltransferase activity"/>
    <property type="evidence" value="ECO:0007669"/>
    <property type="project" value="UniProtKB-EC"/>
</dbReference>
<dbReference type="SUPFAM" id="SSF53448">
    <property type="entry name" value="Nucleotide-diphospho-sugar transferases"/>
    <property type="match status" value="1"/>
</dbReference>
<dbReference type="EC" id="2.7.7.77" evidence="8"/>
<dbReference type="HAMAP" id="MF_00316">
    <property type="entry name" value="MobA"/>
    <property type="match status" value="1"/>
</dbReference>
<evidence type="ECO:0000256" key="2">
    <source>
        <dbReference type="ARBA" id="ARBA00022679"/>
    </source>
</evidence>
<feature type="domain" description="MobA-like NTP transferase" evidence="9">
    <location>
        <begin position="11"/>
        <end position="155"/>
    </location>
</feature>
<dbReference type="InterPro" id="IPR013482">
    <property type="entry name" value="Molybde_CF_guanTrfase"/>
</dbReference>
<evidence type="ECO:0000256" key="8">
    <source>
        <dbReference type="HAMAP-Rule" id="MF_00316"/>
    </source>
</evidence>
<feature type="binding site" evidence="8">
    <location>
        <position position="102"/>
    </location>
    <ligand>
        <name>Mg(2+)</name>
        <dbReference type="ChEBI" id="CHEBI:18420"/>
    </ligand>
</feature>
<keyword evidence="3 8" id="KW-0479">Metal-binding</keyword>
<protein>
    <recommendedName>
        <fullName evidence="8">Probable molybdenum cofactor guanylyltransferase</fullName>
        <shortName evidence="8">MoCo guanylyltransferase</shortName>
        <ecNumber evidence="8">2.7.7.77</ecNumber>
    </recommendedName>
    <alternativeName>
        <fullName evidence="8">GTP:molybdopterin guanylyltransferase</fullName>
    </alternativeName>
    <alternativeName>
        <fullName evidence="8">Mo-MPT guanylyltransferase</fullName>
    </alternativeName>
    <alternativeName>
        <fullName evidence="8">Molybdopterin guanylyltransferase</fullName>
    </alternativeName>
    <alternativeName>
        <fullName evidence="8">Molybdopterin-guanine dinucleotide synthase</fullName>
        <shortName evidence="8">MGD synthase</shortName>
    </alternativeName>
</protein>
<dbReference type="InterPro" id="IPR025877">
    <property type="entry name" value="MobA-like_NTP_Trfase"/>
</dbReference>
<comment type="caution">
    <text evidence="8">Lacks conserved residue(s) required for the propagation of feature annotation.</text>
</comment>
<organism evidence="10 11">
    <name type="scientific">Candidatus Syntrophonatronum acetioxidans</name>
    <dbReference type="NCBI Taxonomy" id="1795816"/>
    <lineage>
        <taxon>Bacteria</taxon>
        <taxon>Bacillati</taxon>
        <taxon>Bacillota</taxon>
        <taxon>Clostridia</taxon>
        <taxon>Eubacteriales</taxon>
        <taxon>Syntrophomonadaceae</taxon>
        <taxon>Candidatus Syntrophonatronum</taxon>
    </lineage>
</organism>
<evidence type="ECO:0000256" key="3">
    <source>
        <dbReference type="ARBA" id="ARBA00022723"/>
    </source>
</evidence>
<reference evidence="10 11" key="1">
    <citation type="submission" date="2018-08" db="EMBL/GenBank/DDBJ databases">
        <title>The metabolism and importance of syntrophic acetate oxidation coupled to methane or sulfide production in haloalkaline environments.</title>
        <authorList>
            <person name="Timmers P.H.A."/>
            <person name="Vavourakis C.D."/>
            <person name="Sorokin D.Y."/>
            <person name="Sinninghe Damste J.S."/>
            <person name="Muyzer G."/>
            <person name="Stams A.J.M."/>
            <person name="Plugge C.M."/>
        </authorList>
    </citation>
    <scope>NUCLEOTIDE SEQUENCE [LARGE SCALE GENOMIC DNA]</scope>
    <source>
        <strain evidence="10">MSAO_Bac1</strain>
    </source>
</reference>
<accession>A0A424YIS3</accession>
<comment type="similarity">
    <text evidence="8">Belongs to the MobA family.</text>
</comment>
<dbReference type="GO" id="GO:0046872">
    <property type="term" value="F:metal ion binding"/>
    <property type="evidence" value="ECO:0007669"/>
    <property type="project" value="UniProtKB-KW"/>
</dbReference>
<feature type="binding site" evidence="8">
    <location>
        <begin position="14"/>
        <end position="16"/>
    </location>
    <ligand>
        <name>GTP</name>
        <dbReference type="ChEBI" id="CHEBI:37565"/>
    </ligand>
</feature>
<dbReference type="CDD" id="cd02503">
    <property type="entry name" value="MobA"/>
    <property type="match status" value="1"/>
</dbReference>
<dbReference type="Proteomes" id="UP000285138">
    <property type="component" value="Unassembled WGS sequence"/>
</dbReference>
<feature type="binding site" evidence="8">
    <location>
        <position position="71"/>
    </location>
    <ligand>
        <name>GTP</name>
        <dbReference type="ChEBI" id="CHEBI:37565"/>
    </ligand>
</feature>
<evidence type="ECO:0000256" key="4">
    <source>
        <dbReference type="ARBA" id="ARBA00022741"/>
    </source>
</evidence>
<sequence>MISMKRTVNTAIILAGGSSKRMGRDKTHLNLKGKSLIEIVVDKLVSIFTEVIIAGNTGEDLSHLPVVFTRDIIVKPFKNSLTGVHAGLSRSSSEYSFVVACDMPFLNLELVDFMSSFPVKGYDALVPKVKEGHQALHSVYSKSCIPHLKEHLEKDSFRIGYFITRIKTKYIPQEDIEKYDPKLLSFFNINTKEDYQKALMLVEENPDLISLK</sequence>
<comment type="caution">
    <text evidence="10">The sequence shown here is derived from an EMBL/GenBank/DDBJ whole genome shotgun (WGS) entry which is preliminary data.</text>
</comment>
<evidence type="ECO:0000313" key="10">
    <source>
        <dbReference type="EMBL" id="RQD78290.1"/>
    </source>
</evidence>
<dbReference type="GO" id="GO:0005737">
    <property type="term" value="C:cytoplasm"/>
    <property type="evidence" value="ECO:0007669"/>
    <property type="project" value="UniProtKB-SubCell"/>
</dbReference>
<dbReference type="Pfam" id="PF12804">
    <property type="entry name" value="NTP_transf_3"/>
    <property type="match status" value="1"/>
</dbReference>
<keyword evidence="4 8" id="KW-0547">Nucleotide-binding</keyword>
<dbReference type="PANTHER" id="PTHR19136">
    <property type="entry name" value="MOLYBDENUM COFACTOR GUANYLYLTRANSFERASE"/>
    <property type="match status" value="1"/>
</dbReference>
<keyword evidence="5 8" id="KW-0460">Magnesium</keyword>
<evidence type="ECO:0000256" key="5">
    <source>
        <dbReference type="ARBA" id="ARBA00022842"/>
    </source>
</evidence>